<comment type="caution">
    <text evidence="1">The sequence shown here is derived from an EMBL/GenBank/DDBJ whole genome shotgun (WGS) entry which is preliminary data.</text>
</comment>
<organism evidence="1 2">
    <name type="scientific">Rhodopirellula baltica SWK14</name>
    <dbReference type="NCBI Taxonomy" id="993516"/>
    <lineage>
        <taxon>Bacteria</taxon>
        <taxon>Pseudomonadati</taxon>
        <taxon>Planctomycetota</taxon>
        <taxon>Planctomycetia</taxon>
        <taxon>Pirellulales</taxon>
        <taxon>Pirellulaceae</taxon>
        <taxon>Rhodopirellula</taxon>
    </lineage>
</organism>
<proteinExistence type="predicted"/>
<gene>
    <name evidence="1" type="ORF">RBSWK_01863</name>
</gene>
<name>L7CMJ5_RHOBT</name>
<protein>
    <submittedName>
        <fullName evidence="1">Uncharacterized protein</fullName>
    </submittedName>
</protein>
<accession>L7CMJ5</accession>
<dbReference type="Proteomes" id="UP000010959">
    <property type="component" value="Unassembled WGS sequence"/>
</dbReference>
<dbReference type="EMBL" id="AMWG01000037">
    <property type="protein sequence ID" value="ELP34301.1"/>
    <property type="molecule type" value="Genomic_DNA"/>
</dbReference>
<evidence type="ECO:0000313" key="2">
    <source>
        <dbReference type="Proteomes" id="UP000010959"/>
    </source>
</evidence>
<dbReference type="AlphaFoldDB" id="L7CMJ5"/>
<evidence type="ECO:0000313" key="1">
    <source>
        <dbReference type="EMBL" id="ELP34301.1"/>
    </source>
</evidence>
<reference evidence="1 2" key="1">
    <citation type="journal article" date="2013" name="Mar. Genomics">
        <title>Expression of sulfatases in Rhodopirellula baltica and the diversity of sulfatases in the genus Rhodopirellula.</title>
        <authorList>
            <person name="Wegner C.E."/>
            <person name="Richter-Heitmann T."/>
            <person name="Klindworth A."/>
            <person name="Klockow C."/>
            <person name="Richter M."/>
            <person name="Achstetter T."/>
            <person name="Glockner F.O."/>
            <person name="Harder J."/>
        </authorList>
    </citation>
    <scope>NUCLEOTIDE SEQUENCE [LARGE SCALE GENOMIC DNA]</scope>
    <source>
        <strain evidence="1 2">SWK14</strain>
    </source>
</reference>
<sequence length="44" mass="5154">MDAFFDCLQAFRRRTVMADVPRLTETTASPRRVPNDNRFCIVHV</sequence>
<dbReference type="PATRIC" id="fig|993516.3.peg.1990"/>